<keyword evidence="1" id="KW-1133">Transmembrane helix</keyword>
<dbReference type="EMBL" id="UXAV01000030">
    <property type="protein sequence ID" value="VDC24164.1"/>
    <property type="molecule type" value="Genomic_DNA"/>
</dbReference>
<dbReference type="Gene3D" id="2.60.40.1640">
    <property type="entry name" value="Conserved domain protein"/>
    <property type="match status" value="1"/>
</dbReference>
<proteinExistence type="predicted"/>
<keyword evidence="1" id="KW-0472">Membrane</keyword>
<dbReference type="InterPro" id="IPR025436">
    <property type="entry name" value="DUF4179"/>
</dbReference>
<gene>
    <name evidence="4" type="ORF">FILTAD_01008</name>
</gene>
<evidence type="ECO:0000313" key="4">
    <source>
        <dbReference type="EMBL" id="VDC24164.1"/>
    </source>
</evidence>
<dbReference type="Proteomes" id="UP000270468">
    <property type="component" value="Unassembled WGS sequence"/>
</dbReference>
<dbReference type="InterPro" id="IPR040680">
    <property type="entry name" value="DUF5643"/>
</dbReference>
<keyword evidence="1" id="KW-0812">Transmembrane</keyword>
<name>A0A3P5X9Q2_9BACL</name>
<evidence type="ECO:0000259" key="2">
    <source>
        <dbReference type="Pfam" id="PF13786"/>
    </source>
</evidence>
<organism evidence="4 5">
    <name type="scientific">Filibacter tadaridae</name>
    <dbReference type="NCBI Taxonomy" id="2483811"/>
    <lineage>
        <taxon>Bacteria</taxon>
        <taxon>Bacillati</taxon>
        <taxon>Bacillota</taxon>
        <taxon>Bacilli</taxon>
        <taxon>Bacillales</taxon>
        <taxon>Caryophanaceae</taxon>
        <taxon>Filibacter</taxon>
    </lineage>
</organism>
<feature type="domain" description="DUF5643" evidence="3">
    <location>
        <begin position="237"/>
        <end position="355"/>
    </location>
</feature>
<protein>
    <recommendedName>
        <fullName evidence="6">DUF4179 domain-containing protein</fullName>
    </recommendedName>
</protein>
<dbReference type="Gene3D" id="2.60.40.1630">
    <property type="entry name" value="bacillus anthracis domain"/>
    <property type="match status" value="1"/>
</dbReference>
<dbReference type="Pfam" id="PF13786">
    <property type="entry name" value="DUF4179"/>
    <property type="match status" value="1"/>
</dbReference>
<evidence type="ECO:0000259" key="3">
    <source>
        <dbReference type="Pfam" id="PF18705"/>
    </source>
</evidence>
<sequence>MKRLYSEFNNLNIDTDLQPMEVSEFEKEKVKRTVMRAKRKNHLPRNLSVAVVFLVASSITLSVAFPTFAAKLPIVGNVFELFNDDEKYVFEEHDTYATDIGVTKESNGVSVTVTDAVYDGENITIAYTMESEKDLGQRPVLDGKLDANEFQDIYKDSGYSPNYITKKVSDNEYAGLFIYQLIEGPKPDEIHVTWDGDNVVNLVDADNPLPGDWSFQLTLQALEGKTKELSETGIHSKENGIDVALTKMTETPVSTTLYLSEQVDVRKAAMENVEWRGVVIDYLVTDDLGNEYNAIHYKDTGHSTDFKQDHVSDPRITTTVFNKEATSVTITPIVNIYKMVNDDGTLESVKEPYPIEPMQFDLN</sequence>
<reference evidence="4 5" key="1">
    <citation type="submission" date="2018-11" db="EMBL/GenBank/DDBJ databases">
        <authorList>
            <person name="Criscuolo A."/>
        </authorList>
    </citation>
    <scope>NUCLEOTIDE SEQUENCE [LARGE SCALE GENOMIC DNA]</scope>
    <source>
        <strain evidence="4">ATB-66</strain>
    </source>
</reference>
<evidence type="ECO:0008006" key="6">
    <source>
        <dbReference type="Google" id="ProtNLM"/>
    </source>
</evidence>
<accession>A0A3P5X9Q2</accession>
<dbReference type="OrthoDB" id="2541898at2"/>
<evidence type="ECO:0000256" key="1">
    <source>
        <dbReference type="SAM" id="Phobius"/>
    </source>
</evidence>
<dbReference type="AlphaFoldDB" id="A0A3P5X9Q2"/>
<dbReference type="Pfam" id="PF18705">
    <property type="entry name" value="DUF5643"/>
    <property type="match status" value="1"/>
</dbReference>
<feature type="domain" description="DUF4179" evidence="2">
    <location>
        <begin position="44"/>
        <end position="131"/>
    </location>
</feature>
<feature type="transmembrane region" description="Helical" evidence="1">
    <location>
        <begin position="46"/>
        <end position="65"/>
    </location>
</feature>
<evidence type="ECO:0000313" key="5">
    <source>
        <dbReference type="Proteomes" id="UP000270468"/>
    </source>
</evidence>
<dbReference type="RefSeq" id="WP_124069436.1">
    <property type="nucleotide sequence ID" value="NZ_CBCRXF010000017.1"/>
</dbReference>
<keyword evidence="5" id="KW-1185">Reference proteome</keyword>